<dbReference type="Pfam" id="PF09791">
    <property type="entry name" value="Oxidored-like"/>
    <property type="match status" value="1"/>
</dbReference>
<protein>
    <recommendedName>
        <fullName evidence="2">Oxidoreductase-like domain-containing protein</fullName>
    </recommendedName>
</protein>
<feature type="compositionally biased region" description="Polar residues" evidence="1">
    <location>
        <begin position="64"/>
        <end position="90"/>
    </location>
</feature>
<feature type="region of interest" description="Disordered" evidence="1">
    <location>
        <begin position="182"/>
        <end position="219"/>
    </location>
</feature>
<dbReference type="Proteomes" id="UP001140562">
    <property type="component" value="Unassembled WGS sequence"/>
</dbReference>
<name>A0A9W8WRQ3_9PLEO</name>
<dbReference type="GO" id="GO:0005739">
    <property type="term" value="C:mitochondrion"/>
    <property type="evidence" value="ECO:0007669"/>
    <property type="project" value="TreeGrafter"/>
</dbReference>
<dbReference type="InterPro" id="IPR039251">
    <property type="entry name" value="OXLD1"/>
</dbReference>
<dbReference type="OrthoDB" id="10064411at2759"/>
<dbReference type="PANTHER" id="PTHR21193:SF3">
    <property type="entry name" value="OXIDOREDUCTASE-LIKE DOMAIN-CONTAINING PROTEIN 1"/>
    <property type="match status" value="1"/>
</dbReference>
<evidence type="ECO:0000313" key="4">
    <source>
        <dbReference type="Proteomes" id="UP001140562"/>
    </source>
</evidence>
<evidence type="ECO:0000259" key="2">
    <source>
        <dbReference type="Pfam" id="PF09791"/>
    </source>
</evidence>
<reference evidence="3" key="1">
    <citation type="submission" date="2022-10" db="EMBL/GenBank/DDBJ databases">
        <title>Tapping the CABI collections for fungal endophytes: first genome assemblies for Collariella, Neodidymelliopsis, Ascochyta clinopodiicola, Didymella pomorum, Didymosphaeria variabile, Neocosmospora piperis and Neocucurbitaria cava.</title>
        <authorList>
            <person name="Hill R."/>
        </authorList>
    </citation>
    <scope>NUCLEOTIDE SEQUENCE</scope>
    <source>
        <strain evidence="3">IMI 360193</strain>
    </source>
</reference>
<dbReference type="EMBL" id="JAPEUV010000149">
    <property type="protein sequence ID" value="KAJ4331468.1"/>
    <property type="molecule type" value="Genomic_DNA"/>
</dbReference>
<proteinExistence type="predicted"/>
<feature type="domain" description="Oxidoreductase-like" evidence="2">
    <location>
        <begin position="128"/>
        <end position="171"/>
    </location>
</feature>
<dbReference type="PANTHER" id="PTHR21193">
    <property type="entry name" value="OXIDOREDUCTASE-LIKE DOMAIN-CONTAINING PROTEIN 1"/>
    <property type="match status" value="1"/>
</dbReference>
<comment type="caution">
    <text evidence="3">The sequence shown here is derived from an EMBL/GenBank/DDBJ whole genome shotgun (WGS) entry which is preliminary data.</text>
</comment>
<dbReference type="AlphaFoldDB" id="A0A9W8WRQ3"/>
<organism evidence="3 4">
    <name type="scientific">Didymella glomerata</name>
    <dbReference type="NCBI Taxonomy" id="749621"/>
    <lineage>
        <taxon>Eukaryota</taxon>
        <taxon>Fungi</taxon>
        <taxon>Dikarya</taxon>
        <taxon>Ascomycota</taxon>
        <taxon>Pezizomycotina</taxon>
        <taxon>Dothideomycetes</taxon>
        <taxon>Pleosporomycetidae</taxon>
        <taxon>Pleosporales</taxon>
        <taxon>Pleosporineae</taxon>
        <taxon>Didymellaceae</taxon>
        <taxon>Didymella</taxon>
    </lineage>
</organism>
<dbReference type="InterPro" id="IPR019180">
    <property type="entry name" value="Oxidoreductase-like_N"/>
</dbReference>
<sequence length="249" mass="27459">MAALGRPMALRQYICASCTKSWIRARAGLQNSDRIQRRYKYYIAPEGGQARPITGYYAEMLKKQPSQAPTISNDTSNDTAPQAPTTSQSADPPKSQKEITLERARTVFGSKPGVRERRLEIDAASTEVAGIKVPPKPSEPDNCCMSGCVNCVWDMYRDEMEEWAEQSAKARAAIQAKRDVTQGSGSMVAEHSSPSHVVSMDDDGGGSETNWSGGSGEEKLFDDIPVGIREFMKTEKKLKQRHKVEQIPT</sequence>
<evidence type="ECO:0000256" key="1">
    <source>
        <dbReference type="SAM" id="MobiDB-lite"/>
    </source>
</evidence>
<gene>
    <name evidence="3" type="ORF">N0V87_009156</name>
</gene>
<evidence type="ECO:0000313" key="3">
    <source>
        <dbReference type="EMBL" id="KAJ4331468.1"/>
    </source>
</evidence>
<keyword evidence="4" id="KW-1185">Reference proteome</keyword>
<feature type="region of interest" description="Disordered" evidence="1">
    <location>
        <begin position="64"/>
        <end position="98"/>
    </location>
</feature>
<accession>A0A9W8WRQ3</accession>